<evidence type="ECO:0000256" key="5">
    <source>
        <dbReference type="ARBA" id="ARBA00023002"/>
    </source>
</evidence>
<comment type="pathway">
    <text evidence="1 7">Amino-acid biosynthesis; L-arginine biosynthesis; N(2)-acetyl-L-ornithine from L-glutamate: step 3/4.</text>
</comment>
<evidence type="ECO:0000313" key="10">
    <source>
        <dbReference type="EMBL" id="STQ85256.1"/>
    </source>
</evidence>
<evidence type="ECO:0000256" key="7">
    <source>
        <dbReference type="HAMAP-Rule" id="MF_00150"/>
    </source>
</evidence>
<protein>
    <recommendedName>
        <fullName evidence="7">N-acetyl-gamma-glutamyl-phosphate reductase</fullName>
        <shortName evidence="7">AGPR</shortName>
        <ecNumber evidence="7">1.2.1.38</ecNumber>
    </recommendedName>
    <alternativeName>
        <fullName evidence="7">N-acetyl-glutamate semialdehyde dehydrogenase</fullName>
        <shortName evidence="7">NAGSA dehydrogenase</shortName>
    </alternativeName>
</protein>
<dbReference type="InterPro" id="IPR058924">
    <property type="entry name" value="AGPR_dimerisation_dom"/>
</dbReference>
<dbReference type="PANTHER" id="PTHR32338">
    <property type="entry name" value="N-ACETYL-GAMMA-GLUTAMYL-PHOSPHATE REDUCTASE, CHLOROPLASTIC-RELATED-RELATED"/>
    <property type="match status" value="1"/>
</dbReference>
<dbReference type="SUPFAM" id="SSF55347">
    <property type="entry name" value="Glyceraldehyde-3-phosphate dehydrogenase-like, C-terminal domain"/>
    <property type="match status" value="1"/>
</dbReference>
<reference evidence="11 12" key="1">
    <citation type="journal article" date="2014" name="Genome Announc.">
        <title>Draft genome sequences of eight enterohepatic helicobacter species isolated from both laboratory and wild rodents.</title>
        <authorList>
            <person name="Sheh A."/>
            <person name="Shen Z."/>
            <person name="Fox J.G."/>
        </authorList>
    </citation>
    <scope>NUCLEOTIDE SEQUENCE [LARGE SCALE GENOMIC DNA]</scope>
    <source>
        <strain evidence="11 12">ST1</strain>
    </source>
</reference>
<dbReference type="GO" id="GO:0003942">
    <property type="term" value="F:N-acetyl-gamma-glutamyl-phosphate reductase activity"/>
    <property type="evidence" value="ECO:0007669"/>
    <property type="project" value="UniProtKB-UniRule"/>
</dbReference>
<dbReference type="GO" id="GO:0070401">
    <property type="term" value="F:NADP+ binding"/>
    <property type="evidence" value="ECO:0007669"/>
    <property type="project" value="InterPro"/>
</dbReference>
<dbReference type="Proteomes" id="UP000029922">
    <property type="component" value="Unassembled WGS sequence"/>
</dbReference>
<evidence type="ECO:0000256" key="4">
    <source>
        <dbReference type="ARBA" id="ARBA00022857"/>
    </source>
</evidence>
<keyword evidence="2 7" id="KW-0055">Arginine biosynthesis</keyword>
<dbReference type="NCBIfam" id="TIGR01850">
    <property type="entry name" value="argC"/>
    <property type="match status" value="1"/>
</dbReference>
<organism evidence="10 13">
    <name type="scientific">Helicobacter muridarum</name>
    <dbReference type="NCBI Taxonomy" id="216"/>
    <lineage>
        <taxon>Bacteria</taxon>
        <taxon>Pseudomonadati</taxon>
        <taxon>Campylobacterota</taxon>
        <taxon>Epsilonproteobacteria</taxon>
        <taxon>Campylobacterales</taxon>
        <taxon>Helicobacteraceae</taxon>
        <taxon>Helicobacter</taxon>
    </lineage>
</organism>
<feature type="domain" description="Semialdehyde dehydrogenase NAD-binding" evidence="9">
    <location>
        <begin position="3"/>
        <end position="142"/>
    </location>
</feature>
<dbReference type="PANTHER" id="PTHR32338:SF10">
    <property type="entry name" value="N-ACETYL-GAMMA-GLUTAMYL-PHOSPHATE REDUCTASE, CHLOROPLASTIC-RELATED"/>
    <property type="match status" value="1"/>
</dbReference>
<dbReference type="AlphaFoldDB" id="A0A099TYV2"/>
<dbReference type="FunFam" id="3.30.360.10:FF:000014">
    <property type="entry name" value="N-acetyl-gamma-glutamyl-phosphate reductase"/>
    <property type="match status" value="1"/>
</dbReference>
<evidence type="ECO:0000313" key="13">
    <source>
        <dbReference type="Proteomes" id="UP000255139"/>
    </source>
</evidence>
<keyword evidence="4 7" id="KW-0521">NADP</keyword>
<evidence type="ECO:0000313" key="11">
    <source>
        <dbReference type="EMBL" id="TLE01337.1"/>
    </source>
</evidence>
<dbReference type="GO" id="GO:0006526">
    <property type="term" value="P:L-arginine biosynthetic process"/>
    <property type="evidence" value="ECO:0007669"/>
    <property type="project" value="UniProtKB-UniRule"/>
</dbReference>
<dbReference type="SMART" id="SM00859">
    <property type="entry name" value="Semialdhyde_dh"/>
    <property type="match status" value="1"/>
</dbReference>
<feature type="active site" evidence="7 8">
    <location>
        <position position="150"/>
    </location>
</feature>
<keyword evidence="3 7" id="KW-0028">Amino-acid biosynthesis</keyword>
<dbReference type="Gene3D" id="3.30.360.10">
    <property type="entry name" value="Dihydrodipicolinate Reductase, domain 2"/>
    <property type="match status" value="1"/>
</dbReference>
<dbReference type="InterPro" id="IPR023013">
    <property type="entry name" value="AGPR_AS"/>
</dbReference>
<dbReference type="EMBL" id="UGJE01000002">
    <property type="protein sequence ID" value="STQ85256.1"/>
    <property type="molecule type" value="Genomic_DNA"/>
</dbReference>
<keyword evidence="5 7" id="KW-0560">Oxidoreductase</keyword>
<name>A0A099TYV2_9HELI</name>
<evidence type="ECO:0000313" key="12">
    <source>
        <dbReference type="Proteomes" id="UP000029922"/>
    </source>
</evidence>
<sequence>MLKVAVLGVGGYGGSEILRILHGHKDVSITHFGANTQAGVNLKQSLGQFRDIYDNVMEKSDLSQIAKDNDCIIAATPHEFLARTLTKEIINDCVVIDLSADFRLKNPKKYEEYYHFTHPSPDLLQISAYGLCELNKESIKNSNLIANPGCYPTCSTFSVLPLLMAGVIDNSSIIIDAKSGVSGAGRNTKLDSSFCEVHENIKAYGLLNHRHIAEIEQNLCSFSNNINEINITFTPHLIPMNRGILITAYANLSSKYSYITQADIDSIYEEFCADKYFIRYLRDSAPETRWVRGSNFVDISARLDARNKRVIMMGAIDNLVKGASGAAIQNLNIRFGFREQQSLDEIAIFP</sequence>
<dbReference type="InterPro" id="IPR000534">
    <property type="entry name" value="Semialdehyde_DH_NAD-bd"/>
</dbReference>
<evidence type="ECO:0000256" key="1">
    <source>
        <dbReference type="ARBA" id="ARBA00004862"/>
    </source>
</evidence>
<evidence type="ECO:0000256" key="8">
    <source>
        <dbReference type="PROSITE-ProRule" id="PRU10010"/>
    </source>
</evidence>
<dbReference type="GO" id="GO:0005737">
    <property type="term" value="C:cytoplasm"/>
    <property type="evidence" value="ECO:0007669"/>
    <property type="project" value="UniProtKB-SubCell"/>
</dbReference>
<dbReference type="Proteomes" id="UP000255139">
    <property type="component" value="Unassembled WGS sequence"/>
</dbReference>
<proteinExistence type="inferred from homology"/>
<evidence type="ECO:0000256" key="3">
    <source>
        <dbReference type="ARBA" id="ARBA00022605"/>
    </source>
</evidence>
<dbReference type="OrthoDB" id="9801289at2"/>
<dbReference type="InterPro" id="IPR000706">
    <property type="entry name" value="AGPR_type-1"/>
</dbReference>
<keyword evidence="7" id="KW-0963">Cytoplasm</keyword>
<dbReference type="SUPFAM" id="SSF51735">
    <property type="entry name" value="NAD(P)-binding Rossmann-fold domains"/>
    <property type="match status" value="1"/>
</dbReference>
<dbReference type="EC" id="1.2.1.38" evidence="7"/>
<dbReference type="UniPathway" id="UPA00068">
    <property type="reaction ID" value="UER00108"/>
</dbReference>
<evidence type="ECO:0000259" key="9">
    <source>
        <dbReference type="SMART" id="SM00859"/>
    </source>
</evidence>
<keyword evidence="13" id="KW-1185">Reference proteome</keyword>
<dbReference type="InterPro" id="IPR050085">
    <property type="entry name" value="AGPR"/>
</dbReference>
<comment type="function">
    <text evidence="7">Catalyzes the NADPH-dependent reduction of N-acetyl-5-glutamyl phosphate to yield N-acetyl-L-glutamate 5-semialdehyde.</text>
</comment>
<comment type="similarity">
    <text evidence="7">Belongs to the NAGSA dehydrogenase family. Type 1 subfamily.</text>
</comment>
<dbReference type="InterPro" id="IPR036291">
    <property type="entry name" value="NAD(P)-bd_dom_sf"/>
</dbReference>
<dbReference type="HAMAP" id="MF_00150">
    <property type="entry name" value="ArgC_type1"/>
    <property type="match status" value="1"/>
</dbReference>
<dbReference type="Pfam" id="PF01118">
    <property type="entry name" value="Semialdhyde_dh"/>
    <property type="match status" value="1"/>
</dbReference>
<dbReference type="CDD" id="cd17895">
    <property type="entry name" value="AGPR_1_N"/>
    <property type="match status" value="1"/>
</dbReference>
<dbReference type="Gene3D" id="3.40.50.720">
    <property type="entry name" value="NAD(P)-binding Rossmann-like Domain"/>
    <property type="match status" value="1"/>
</dbReference>
<dbReference type="STRING" id="216.LS73_08540"/>
<comment type="subcellular location">
    <subcellularLocation>
        <location evidence="7">Cytoplasm</location>
    </subcellularLocation>
</comment>
<dbReference type="Pfam" id="PF22698">
    <property type="entry name" value="Semialdhyde_dhC_1"/>
    <property type="match status" value="1"/>
</dbReference>
<dbReference type="CDD" id="cd23934">
    <property type="entry name" value="AGPR_1_C"/>
    <property type="match status" value="1"/>
</dbReference>
<reference evidence="10 13" key="2">
    <citation type="submission" date="2018-06" db="EMBL/GenBank/DDBJ databases">
        <authorList>
            <consortium name="Pathogen Informatics"/>
            <person name="Doyle S."/>
        </authorList>
    </citation>
    <scope>NUCLEOTIDE SEQUENCE [LARGE SCALE GENOMIC DNA]</scope>
    <source>
        <strain evidence="10 13">NCTC12714</strain>
    </source>
</reference>
<evidence type="ECO:0000256" key="6">
    <source>
        <dbReference type="ARBA" id="ARBA00050557"/>
    </source>
</evidence>
<gene>
    <name evidence="7 10" type="primary">argC</name>
    <name evidence="11" type="ORF">LS73_001225</name>
    <name evidence="10" type="ORF">NCTC12714_00031</name>
</gene>
<dbReference type="EMBL" id="JRPD02000002">
    <property type="protein sequence ID" value="TLE01337.1"/>
    <property type="molecule type" value="Genomic_DNA"/>
</dbReference>
<dbReference type="PROSITE" id="PS01224">
    <property type="entry name" value="ARGC"/>
    <property type="match status" value="1"/>
</dbReference>
<dbReference type="GO" id="GO:0051287">
    <property type="term" value="F:NAD binding"/>
    <property type="evidence" value="ECO:0007669"/>
    <property type="project" value="InterPro"/>
</dbReference>
<accession>A0A099TYV2</accession>
<comment type="catalytic activity">
    <reaction evidence="6 7">
        <text>N-acetyl-L-glutamate 5-semialdehyde + phosphate + NADP(+) = N-acetyl-L-glutamyl 5-phosphate + NADPH + H(+)</text>
        <dbReference type="Rhea" id="RHEA:21588"/>
        <dbReference type="ChEBI" id="CHEBI:15378"/>
        <dbReference type="ChEBI" id="CHEBI:29123"/>
        <dbReference type="ChEBI" id="CHEBI:43474"/>
        <dbReference type="ChEBI" id="CHEBI:57783"/>
        <dbReference type="ChEBI" id="CHEBI:57936"/>
        <dbReference type="ChEBI" id="CHEBI:58349"/>
        <dbReference type="EC" id="1.2.1.38"/>
    </reaction>
</comment>
<evidence type="ECO:0000256" key="2">
    <source>
        <dbReference type="ARBA" id="ARBA00022571"/>
    </source>
</evidence>